<keyword evidence="2" id="KW-1185">Reference proteome</keyword>
<evidence type="ECO:0000313" key="1">
    <source>
        <dbReference type="EMBL" id="PBK75403.1"/>
    </source>
</evidence>
<evidence type="ECO:0000313" key="2">
    <source>
        <dbReference type="Proteomes" id="UP000218334"/>
    </source>
</evidence>
<dbReference type="Proteomes" id="UP000218334">
    <property type="component" value="Unassembled WGS sequence"/>
</dbReference>
<protein>
    <submittedName>
        <fullName evidence="1">Uncharacterized protein</fullName>
    </submittedName>
</protein>
<proteinExistence type="predicted"/>
<sequence>MPSWSAGLSRPQRQIWITTLCMNGSLTVHGDRQLHQDLSEALDWLDANNDSLDGPMLPSLLQKWLRLAITSSQPTKPHQSEFNELYGQQF</sequence>
<gene>
    <name evidence="1" type="ORF">ARMSODRAFT_1012858</name>
</gene>
<reference evidence="2" key="1">
    <citation type="journal article" date="2017" name="Nat. Ecol. Evol.">
        <title>Genome expansion and lineage-specific genetic innovations in the forest pathogenic fungi Armillaria.</title>
        <authorList>
            <person name="Sipos G."/>
            <person name="Prasanna A.N."/>
            <person name="Walter M.C."/>
            <person name="O'Connor E."/>
            <person name="Balint B."/>
            <person name="Krizsan K."/>
            <person name="Kiss B."/>
            <person name="Hess J."/>
            <person name="Varga T."/>
            <person name="Slot J."/>
            <person name="Riley R."/>
            <person name="Boka B."/>
            <person name="Rigling D."/>
            <person name="Barry K."/>
            <person name="Lee J."/>
            <person name="Mihaltcheva S."/>
            <person name="LaButti K."/>
            <person name="Lipzen A."/>
            <person name="Waldron R."/>
            <person name="Moloney N.M."/>
            <person name="Sperisen C."/>
            <person name="Kredics L."/>
            <person name="Vagvoelgyi C."/>
            <person name="Patrignani A."/>
            <person name="Fitzpatrick D."/>
            <person name="Nagy I."/>
            <person name="Doyle S."/>
            <person name="Anderson J.B."/>
            <person name="Grigoriev I.V."/>
            <person name="Gueldener U."/>
            <person name="Muensterkoetter M."/>
            <person name="Nagy L.G."/>
        </authorList>
    </citation>
    <scope>NUCLEOTIDE SEQUENCE [LARGE SCALE GENOMIC DNA]</scope>
    <source>
        <strain evidence="2">28-4</strain>
    </source>
</reference>
<organism evidence="1 2">
    <name type="scientific">Armillaria solidipes</name>
    <dbReference type="NCBI Taxonomy" id="1076256"/>
    <lineage>
        <taxon>Eukaryota</taxon>
        <taxon>Fungi</taxon>
        <taxon>Dikarya</taxon>
        <taxon>Basidiomycota</taxon>
        <taxon>Agaricomycotina</taxon>
        <taxon>Agaricomycetes</taxon>
        <taxon>Agaricomycetidae</taxon>
        <taxon>Agaricales</taxon>
        <taxon>Marasmiineae</taxon>
        <taxon>Physalacriaceae</taxon>
        <taxon>Armillaria</taxon>
    </lineage>
</organism>
<dbReference type="EMBL" id="KZ293417">
    <property type="protein sequence ID" value="PBK75403.1"/>
    <property type="molecule type" value="Genomic_DNA"/>
</dbReference>
<dbReference type="AlphaFoldDB" id="A0A2H3CGY7"/>
<name>A0A2H3CGY7_9AGAR</name>
<accession>A0A2H3CGY7</accession>